<name>A0A1B9Y3J0_9FLAO</name>
<reference evidence="2 3" key="1">
    <citation type="submission" date="2016-06" db="EMBL/GenBank/DDBJ databases">
        <title>Draft Genome Sequence of Tenacibaculum soleae UCD-KL19.</title>
        <authorList>
            <person name="Eisen J.A."/>
            <person name="Coil D.A."/>
            <person name="Lujan K.M."/>
        </authorList>
    </citation>
    <scope>NUCLEOTIDE SEQUENCE [LARGE SCALE GENOMIC DNA]</scope>
    <source>
        <strain evidence="2 3">UCD-KL19</strain>
    </source>
</reference>
<dbReference type="RefSeq" id="WP_068703707.1">
    <property type="nucleotide sequence ID" value="NZ_MAKX01000001.1"/>
</dbReference>
<dbReference type="AlphaFoldDB" id="A0A1B9Y3J0"/>
<dbReference type="EMBL" id="MAKX01000001">
    <property type="protein sequence ID" value="OCK44388.1"/>
    <property type="molecule type" value="Genomic_DNA"/>
</dbReference>
<sequence length="118" mass="13907">MELLKQILGSQSVEVWLAGMFWSLQGIIAIKLYYLPSKEKFNLKFWLNDNLIDVVKGLFWSLVALRLGDYLIQVLRQKMNFDLPETTDFVVYMIIISTVIQYKLHQNRTPVLKNKQLK</sequence>
<dbReference type="Proteomes" id="UP000093186">
    <property type="component" value="Unassembled WGS sequence"/>
</dbReference>
<comment type="caution">
    <text evidence="2">The sequence shown here is derived from an EMBL/GenBank/DDBJ whole genome shotgun (WGS) entry which is preliminary data.</text>
</comment>
<keyword evidence="1" id="KW-0812">Transmembrane</keyword>
<keyword evidence="1" id="KW-1133">Transmembrane helix</keyword>
<feature type="transmembrane region" description="Helical" evidence="1">
    <location>
        <begin position="12"/>
        <end position="34"/>
    </location>
</feature>
<gene>
    <name evidence="2" type="ORF">BA195_06840</name>
</gene>
<proteinExistence type="predicted"/>
<evidence type="ECO:0000313" key="3">
    <source>
        <dbReference type="Proteomes" id="UP000093186"/>
    </source>
</evidence>
<organism evidence="2 3">
    <name type="scientific">Tenacibaculum soleae</name>
    <dbReference type="NCBI Taxonomy" id="447689"/>
    <lineage>
        <taxon>Bacteria</taxon>
        <taxon>Pseudomonadati</taxon>
        <taxon>Bacteroidota</taxon>
        <taxon>Flavobacteriia</taxon>
        <taxon>Flavobacteriales</taxon>
        <taxon>Flavobacteriaceae</taxon>
        <taxon>Tenacibaculum</taxon>
    </lineage>
</organism>
<protein>
    <submittedName>
        <fullName evidence="2">Uncharacterized protein</fullName>
    </submittedName>
</protein>
<keyword evidence="3" id="KW-1185">Reference proteome</keyword>
<evidence type="ECO:0000313" key="2">
    <source>
        <dbReference type="EMBL" id="OCK44388.1"/>
    </source>
</evidence>
<dbReference type="OrthoDB" id="9962580at2"/>
<keyword evidence="1" id="KW-0472">Membrane</keyword>
<accession>A0A1B9Y3J0</accession>
<evidence type="ECO:0000256" key="1">
    <source>
        <dbReference type="SAM" id="Phobius"/>
    </source>
</evidence>
<dbReference type="STRING" id="447689.BA195_06840"/>